<dbReference type="InterPro" id="IPR051313">
    <property type="entry name" value="Bact_iron-sidero_bind"/>
</dbReference>
<protein>
    <submittedName>
        <fullName evidence="6">ABC transporter substrate-binding protein</fullName>
    </submittedName>
</protein>
<sequence length="305" mass="32297">MTAGVSSACSRAEPDEDGQPVTIEHLFGETAIEAAPTRVVSAGFTGHDDLLALGVVPIALTHWFGDEPFAVWPWAQAQLGDAEPVVLSLEDGIDVERIAELAPDLIVATNAGVDADTYDRLSQIAPTVPQTGPEAFFEPWRQQARTIGRAVLAGQRMQTLIDGIDAQFRGVPERYPQFDGLSVLLLDGTLRGADVLAVPAGWQTDFLTDMGFTVAASIAEFGTAGRAVIPRDRISEVLDAADVLIWTTGNDDEIAALQADPEIAALAARQVFTTGEQAGAIAFASPLSYPLVADQLPPLIADGLR</sequence>
<accession>A0ABY3UAG9</accession>
<keyword evidence="3" id="KW-0813">Transport</keyword>
<evidence type="ECO:0000313" key="7">
    <source>
        <dbReference type="Proteomes" id="UP001055200"/>
    </source>
</evidence>
<dbReference type="InterPro" id="IPR002491">
    <property type="entry name" value="ABC_transptr_periplasmic_BD"/>
</dbReference>
<dbReference type="SUPFAM" id="SSF53807">
    <property type="entry name" value="Helical backbone' metal receptor"/>
    <property type="match status" value="1"/>
</dbReference>
<comment type="subcellular location">
    <subcellularLocation>
        <location evidence="1">Cell envelope</location>
    </subcellularLocation>
</comment>
<evidence type="ECO:0000256" key="2">
    <source>
        <dbReference type="ARBA" id="ARBA00008814"/>
    </source>
</evidence>
<name>A0ABY3UAG9_9MYCO</name>
<dbReference type="PROSITE" id="PS50983">
    <property type="entry name" value="FE_B12_PBP"/>
    <property type="match status" value="1"/>
</dbReference>
<dbReference type="PANTHER" id="PTHR30532:SF24">
    <property type="entry name" value="FERRIC ENTEROBACTIN-BINDING PERIPLASMIC PROTEIN FEPB"/>
    <property type="match status" value="1"/>
</dbReference>
<dbReference type="PANTHER" id="PTHR30532">
    <property type="entry name" value="IRON III DICITRATE-BINDING PERIPLASMIC PROTEIN"/>
    <property type="match status" value="1"/>
</dbReference>
<gene>
    <name evidence="6" type="ORF">MIU77_17540</name>
</gene>
<dbReference type="Gene3D" id="3.40.50.1980">
    <property type="entry name" value="Nitrogenase molybdenum iron protein domain"/>
    <property type="match status" value="2"/>
</dbReference>
<evidence type="ECO:0000256" key="1">
    <source>
        <dbReference type="ARBA" id="ARBA00004196"/>
    </source>
</evidence>
<dbReference type="EMBL" id="CP092365">
    <property type="protein sequence ID" value="ULN54737.1"/>
    <property type="molecule type" value="Genomic_DNA"/>
</dbReference>
<evidence type="ECO:0000259" key="5">
    <source>
        <dbReference type="PROSITE" id="PS50983"/>
    </source>
</evidence>
<evidence type="ECO:0000313" key="6">
    <source>
        <dbReference type="EMBL" id="ULN54737.1"/>
    </source>
</evidence>
<keyword evidence="4" id="KW-0732">Signal</keyword>
<keyword evidence="7" id="KW-1185">Reference proteome</keyword>
<organism evidence="6 7">
    <name type="scientific">Mycolicibacillus parakoreensis</name>
    <dbReference type="NCBI Taxonomy" id="1069221"/>
    <lineage>
        <taxon>Bacteria</taxon>
        <taxon>Bacillati</taxon>
        <taxon>Actinomycetota</taxon>
        <taxon>Actinomycetes</taxon>
        <taxon>Mycobacteriales</taxon>
        <taxon>Mycobacteriaceae</taxon>
        <taxon>Mycolicibacillus</taxon>
    </lineage>
</organism>
<evidence type="ECO:0000256" key="4">
    <source>
        <dbReference type="ARBA" id="ARBA00022729"/>
    </source>
</evidence>
<feature type="domain" description="Fe/B12 periplasmic-binding" evidence="5">
    <location>
        <begin position="38"/>
        <end position="304"/>
    </location>
</feature>
<dbReference type="Proteomes" id="UP001055200">
    <property type="component" value="Chromosome"/>
</dbReference>
<comment type="similarity">
    <text evidence="2">Belongs to the bacterial solute-binding protein 8 family.</text>
</comment>
<reference evidence="6" key="1">
    <citation type="submission" date="2022-08" db="EMBL/GenBank/DDBJ databases">
        <title>Complete genome sequence of 14 non-tuberculosis mycobacteria type-strains.</title>
        <authorList>
            <person name="Igarashi Y."/>
            <person name="Osugi A."/>
            <person name="Mitarai S."/>
        </authorList>
    </citation>
    <scope>NUCLEOTIDE SEQUENCE</scope>
    <source>
        <strain evidence="6">DSM 45575</strain>
    </source>
</reference>
<evidence type="ECO:0000256" key="3">
    <source>
        <dbReference type="ARBA" id="ARBA00022448"/>
    </source>
</evidence>
<dbReference type="Pfam" id="PF01497">
    <property type="entry name" value="Peripla_BP_2"/>
    <property type="match status" value="1"/>
</dbReference>
<proteinExistence type="inferred from homology"/>